<organism evidence="1 2">
    <name type="scientific">Actinidia rufa</name>
    <dbReference type="NCBI Taxonomy" id="165716"/>
    <lineage>
        <taxon>Eukaryota</taxon>
        <taxon>Viridiplantae</taxon>
        <taxon>Streptophyta</taxon>
        <taxon>Embryophyta</taxon>
        <taxon>Tracheophyta</taxon>
        <taxon>Spermatophyta</taxon>
        <taxon>Magnoliopsida</taxon>
        <taxon>eudicotyledons</taxon>
        <taxon>Gunneridae</taxon>
        <taxon>Pentapetalae</taxon>
        <taxon>asterids</taxon>
        <taxon>Ericales</taxon>
        <taxon>Actinidiaceae</taxon>
        <taxon>Actinidia</taxon>
    </lineage>
</organism>
<reference evidence="1 2" key="1">
    <citation type="submission" date="2019-07" db="EMBL/GenBank/DDBJ databases">
        <title>De Novo Assembly of kiwifruit Actinidia rufa.</title>
        <authorList>
            <person name="Sugita-Konishi S."/>
            <person name="Sato K."/>
            <person name="Mori E."/>
            <person name="Abe Y."/>
            <person name="Kisaki G."/>
            <person name="Hamano K."/>
            <person name="Suezawa K."/>
            <person name="Otani M."/>
            <person name="Fukuda T."/>
            <person name="Manabe T."/>
            <person name="Gomi K."/>
            <person name="Tabuchi M."/>
            <person name="Akimitsu K."/>
            <person name="Kataoka I."/>
        </authorList>
    </citation>
    <scope>NUCLEOTIDE SEQUENCE [LARGE SCALE GENOMIC DNA]</scope>
    <source>
        <strain evidence="2">cv. Fuchu</strain>
    </source>
</reference>
<comment type="caution">
    <text evidence="1">The sequence shown here is derived from an EMBL/GenBank/DDBJ whole genome shotgun (WGS) entry which is preliminary data.</text>
</comment>
<evidence type="ECO:0000313" key="2">
    <source>
        <dbReference type="Proteomes" id="UP000585474"/>
    </source>
</evidence>
<sequence length="79" mass="9105">MEGDHVDIKVTVEECHMENVTRMSKTWWRWGLKVIPSSEWKARWRTSDELIKIGNVSTGRVNLVVTKEGVGDMVFIVAM</sequence>
<keyword evidence="2" id="KW-1185">Reference proteome</keyword>
<gene>
    <name evidence="1" type="ORF">Acr_08g0011520</name>
</gene>
<dbReference type="AlphaFoldDB" id="A0A7J0F2X6"/>
<accession>A0A7J0F2X6</accession>
<proteinExistence type="predicted"/>
<dbReference type="EMBL" id="BJWL01000008">
    <property type="protein sequence ID" value="GFY92756.1"/>
    <property type="molecule type" value="Genomic_DNA"/>
</dbReference>
<dbReference type="Proteomes" id="UP000585474">
    <property type="component" value="Unassembled WGS sequence"/>
</dbReference>
<protein>
    <submittedName>
        <fullName evidence="1">Uncharacterized protein</fullName>
    </submittedName>
</protein>
<name>A0A7J0F2X6_9ERIC</name>
<evidence type="ECO:0000313" key="1">
    <source>
        <dbReference type="EMBL" id="GFY92756.1"/>
    </source>
</evidence>